<name>A0A5B7IMH1_PORTR</name>
<accession>A0A5B7IMH1</accession>
<keyword evidence="3" id="KW-1185">Reference proteome</keyword>
<evidence type="ECO:0000256" key="1">
    <source>
        <dbReference type="SAM" id="MobiDB-lite"/>
    </source>
</evidence>
<dbReference type="EMBL" id="VSRR010061781">
    <property type="protein sequence ID" value="MPC83179.1"/>
    <property type="molecule type" value="Genomic_DNA"/>
</dbReference>
<evidence type="ECO:0000313" key="3">
    <source>
        <dbReference type="Proteomes" id="UP000324222"/>
    </source>
</evidence>
<protein>
    <submittedName>
        <fullName evidence="2">Uncharacterized protein</fullName>
    </submittedName>
</protein>
<evidence type="ECO:0000313" key="2">
    <source>
        <dbReference type="EMBL" id="MPC83179.1"/>
    </source>
</evidence>
<feature type="region of interest" description="Disordered" evidence="1">
    <location>
        <begin position="1"/>
        <end position="45"/>
    </location>
</feature>
<proteinExistence type="predicted"/>
<gene>
    <name evidence="2" type="ORF">E2C01_077878</name>
</gene>
<sequence>MKGDIEKGEKENRGKGGVDDNVGVGGEKRGRKEIEGEEGDQEPRNPLKIAINVCGSFYCRVHMITEPRKSNLNERVCQGNYTAFGLLIAAAHPSWRGDTAEGRSG</sequence>
<reference evidence="2 3" key="1">
    <citation type="submission" date="2019-05" db="EMBL/GenBank/DDBJ databases">
        <title>Another draft genome of Portunus trituberculatus and its Hox gene families provides insights of decapod evolution.</title>
        <authorList>
            <person name="Jeong J.-H."/>
            <person name="Song I."/>
            <person name="Kim S."/>
            <person name="Choi T."/>
            <person name="Kim D."/>
            <person name="Ryu S."/>
            <person name="Kim W."/>
        </authorList>
    </citation>
    <scope>NUCLEOTIDE SEQUENCE [LARGE SCALE GENOMIC DNA]</scope>
    <source>
        <tissue evidence="2">Muscle</tissue>
    </source>
</reference>
<dbReference type="AlphaFoldDB" id="A0A5B7IMH1"/>
<organism evidence="2 3">
    <name type="scientific">Portunus trituberculatus</name>
    <name type="common">Swimming crab</name>
    <name type="synonym">Neptunus trituberculatus</name>
    <dbReference type="NCBI Taxonomy" id="210409"/>
    <lineage>
        <taxon>Eukaryota</taxon>
        <taxon>Metazoa</taxon>
        <taxon>Ecdysozoa</taxon>
        <taxon>Arthropoda</taxon>
        <taxon>Crustacea</taxon>
        <taxon>Multicrustacea</taxon>
        <taxon>Malacostraca</taxon>
        <taxon>Eumalacostraca</taxon>
        <taxon>Eucarida</taxon>
        <taxon>Decapoda</taxon>
        <taxon>Pleocyemata</taxon>
        <taxon>Brachyura</taxon>
        <taxon>Eubrachyura</taxon>
        <taxon>Portunoidea</taxon>
        <taxon>Portunidae</taxon>
        <taxon>Portuninae</taxon>
        <taxon>Portunus</taxon>
    </lineage>
</organism>
<dbReference type="Proteomes" id="UP000324222">
    <property type="component" value="Unassembled WGS sequence"/>
</dbReference>
<feature type="compositionally biased region" description="Basic and acidic residues" evidence="1">
    <location>
        <begin position="1"/>
        <end position="18"/>
    </location>
</feature>
<comment type="caution">
    <text evidence="2">The sequence shown here is derived from an EMBL/GenBank/DDBJ whole genome shotgun (WGS) entry which is preliminary data.</text>
</comment>